<evidence type="ECO:0000256" key="2">
    <source>
        <dbReference type="ARBA" id="ARBA00008834"/>
    </source>
</evidence>
<evidence type="ECO:0000256" key="9">
    <source>
        <dbReference type="ARBA" id="ARBA00023295"/>
    </source>
</evidence>
<keyword evidence="6 13" id="KW-0378">Hydrolase</keyword>
<keyword evidence="9 13" id="KW-0326">Glycosidase</keyword>
<dbReference type="SUPFAM" id="SSF51126">
    <property type="entry name" value="Pectin lyase-like"/>
    <property type="match status" value="1"/>
</dbReference>
<name>A0A0D2YEC3_FUSOF</name>
<evidence type="ECO:0000256" key="1">
    <source>
        <dbReference type="ARBA" id="ARBA00004613"/>
    </source>
</evidence>
<evidence type="ECO:0000313" key="14">
    <source>
        <dbReference type="EnsemblFungi" id="FOXG_14660P0"/>
    </source>
</evidence>
<dbReference type="InterPro" id="IPR012334">
    <property type="entry name" value="Pectin_lyas_fold"/>
</dbReference>
<dbReference type="VEuPathDB" id="FungiDB:FOXG_14660"/>
<reference evidence="14" key="2">
    <citation type="submission" date="2025-08" db="UniProtKB">
        <authorList>
            <consortium name="EnsemblFungi"/>
        </authorList>
    </citation>
    <scope>IDENTIFICATION</scope>
    <source>
        <strain evidence="14">4287 / CBS 123668 / FGSC 9935 / NRRL 34936</strain>
    </source>
</reference>
<organism evidence="14 15">
    <name type="scientific">Fusarium oxysporum (strain Fo5176)</name>
    <name type="common">Fusarium vascular wilt</name>
    <dbReference type="NCBI Taxonomy" id="660025"/>
    <lineage>
        <taxon>Eukaryota</taxon>
        <taxon>Fungi</taxon>
        <taxon>Dikarya</taxon>
        <taxon>Ascomycota</taxon>
        <taxon>Pezizomycotina</taxon>
        <taxon>Sordariomycetes</taxon>
        <taxon>Hypocreomycetidae</taxon>
        <taxon>Hypocreales</taxon>
        <taxon>Nectriaceae</taxon>
        <taxon>Fusarium</taxon>
        <taxon>Fusarium oxysporum species complex</taxon>
    </lineage>
</organism>
<evidence type="ECO:0000256" key="6">
    <source>
        <dbReference type="ARBA" id="ARBA00022801"/>
    </source>
</evidence>
<sequence>MRLSTVIKSACFLLLGQSTIVEGAKTPQGFLKTWPIPDGVPIATSFDVKARVPGGKWEKIETYQPVHNEVNFTTGGSIKHTSSLAYFDFNGTVEVQARYLNDRVSKAVIRPYSLNLTPKRSGSVVTFTLNEPRDVIVQVNDDIFDVLHIFTNPPDTNVPSEKDKDVIYYGAGYHKLNSTLEVGSGKTLYVAGGAVVSAPDITVTNSTDVTIRGRGLLYSPKGNSLQIYRSSNVLVERLVGINFLPRAYESKDVTFSYWRDFSAVQWGDGMDVYCCENVLIDSVFLRNSDDCIAVYAHRNEWYGNSINITIQNSILWADVAHPINIGTHGNTEDPETIAGLTIRNIDILDQREGQVDYQGTIALNPGDGNLIQDVLIDDVRVEDIRVGQLLNFRVMYNTKYNTSPGRGIKDVLVRDLKYNGTKASMSIFVGYDEDRTISNVTFENLVINGKVISDNMQKPGWYLTTDFIPAYANEHVNNLTFTTT</sequence>
<evidence type="ECO:0000256" key="4">
    <source>
        <dbReference type="ARBA" id="ARBA00022729"/>
    </source>
</evidence>
<keyword evidence="8" id="KW-0119">Carbohydrate metabolism</keyword>
<dbReference type="PANTHER" id="PTHR31736">
    <property type="match status" value="1"/>
</dbReference>
<dbReference type="InterPro" id="IPR000743">
    <property type="entry name" value="Glyco_hydro_28"/>
</dbReference>
<protein>
    <recommendedName>
        <fullName evidence="16">Endo-polygalacturonase</fullName>
    </recommendedName>
</protein>
<dbReference type="InterPro" id="IPR011050">
    <property type="entry name" value="Pectin_lyase_fold/virulence"/>
</dbReference>
<evidence type="ECO:0000256" key="5">
    <source>
        <dbReference type="ARBA" id="ARBA00022737"/>
    </source>
</evidence>
<dbReference type="Gene3D" id="2.160.20.10">
    <property type="entry name" value="Single-stranded right-handed beta-helix, Pectin lyase-like"/>
    <property type="match status" value="1"/>
</dbReference>
<dbReference type="AlphaFoldDB" id="A0A0D2YEC3"/>
<keyword evidence="10" id="KW-0961">Cell wall biogenesis/degradation</keyword>
<evidence type="ECO:0000256" key="3">
    <source>
        <dbReference type="ARBA" id="ARBA00022525"/>
    </source>
</evidence>
<evidence type="ECO:0000256" key="13">
    <source>
        <dbReference type="RuleBase" id="RU361169"/>
    </source>
</evidence>
<comment type="subcellular location">
    <subcellularLocation>
        <location evidence="1">Secreted</location>
    </subcellularLocation>
</comment>
<keyword evidence="7" id="KW-0325">Glycoprotein</keyword>
<proteinExistence type="inferred from homology"/>
<dbReference type="Pfam" id="PF00295">
    <property type="entry name" value="Glyco_hydro_28"/>
    <property type="match status" value="1"/>
</dbReference>
<dbReference type="GO" id="GO:0004650">
    <property type="term" value="F:polygalacturonase activity"/>
    <property type="evidence" value="ECO:0007669"/>
    <property type="project" value="InterPro"/>
</dbReference>
<gene>
    <name evidence="14" type="primary">28955803</name>
</gene>
<evidence type="ECO:0008006" key="16">
    <source>
        <dbReference type="Google" id="ProtNLM"/>
    </source>
</evidence>
<evidence type="ECO:0000256" key="7">
    <source>
        <dbReference type="ARBA" id="ARBA00023180"/>
    </source>
</evidence>
<keyword evidence="4" id="KW-0732">Signal</keyword>
<dbReference type="GO" id="GO:0005576">
    <property type="term" value="C:extracellular region"/>
    <property type="evidence" value="ECO:0007669"/>
    <property type="project" value="UniProtKB-SubCell"/>
</dbReference>
<accession>A0A0D2YEC3</accession>
<evidence type="ECO:0000256" key="12">
    <source>
        <dbReference type="ARBA" id="ARBA00037278"/>
    </source>
</evidence>
<dbReference type="Proteomes" id="UP000002489">
    <property type="component" value="Unassembled WGS sequence"/>
</dbReference>
<keyword evidence="11" id="KW-0624">Polysaccharide degradation</keyword>
<evidence type="ECO:0000256" key="8">
    <source>
        <dbReference type="ARBA" id="ARBA00023277"/>
    </source>
</evidence>
<evidence type="ECO:0000313" key="15">
    <source>
        <dbReference type="Proteomes" id="UP000002489"/>
    </source>
</evidence>
<dbReference type="GO" id="GO:0000272">
    <property type="term" value="P:polysaccharide catabolic process"/>
    <property type="evidence" value="ECO:0007669"/>
    <property type="project" value="UniProtKB-KW"/>
</dbReference>
<reference evidence="15" key="1">
    <citation type="journal article" date="2012" name="Mol. Plant Microbe Interact.">
        <title>A highly conserved effector in Fusarium oxysporum is required for full virulence on Arabidopsis.</title>
        <authorList>
            <person name="Thatcher L.F."/>
            <person name="Gardiner D.M."/>
            <person name="Kazan K."/>
            <person name="Manners J."/>
        </authorList>
    </citation>
    <scope>NUCLEOTIDE SEQUENCE [LARGE SCALE GENOMIC DNA]</scope>
    <source>
        <strain evidence="15">Fo5176</strain>
    </source>
</reference>
<evidence type="ECO:0000256" key="11">
    <source>
        <dbReference type="ARBA" id="ARBA00023326"/>
    </source>
</evidence>
<comment type="similarity">
    <text evidence="2 13">Belongs to the glycosyl hydrolase 28 family.</text>
</comment>
<keyword evidence="5" id="KW-0677">Repeat</keyword>
<keyword evidence="3" id="KW-0964">Secreted</keyword>
<dbReference type="PANTHER" id="PTHR31736:SF9">
    <property type="entry name" value="ENDO-XYLOGALACTURONAN HYDROLASE A-RELATED"/>
    <property type="match status" value="1"/>
</dbReference>
<dbReference type="GO" id="GO:0071555">
    <property type="term" value="P:cell wall organization"/>
    <property type="evidence" value="ECO:0007669"/>
    <property type="project" value="UniProtKB-KW"/>
</dbReference>
<dbReference type="EnsemblFungi" id="FOXG_14660T0">
    <property type="protein sequence ID" value="FOXG_14660P0"/>
    <property type="gene ID" value="FOXG_14660"/>
</dbReference>
<evidence type="ECO:0000256" key="10">
    <source>
        <dbReference type="ARBA" id="ARBA00023316"/>
    </source>
</evidence>
<comment type="function">
    <text evidence="12">Pectinolytic enzyme involved in the degradation of xylogalacturonan (xga), a galacturonan backbone heavily substituted with xylose, and which is one important component of the hairy regions of pectin. Activity requires a galacturonic acid backbone substituted with xylose.</text>
</comment>